<proteinExistence type="predicted"/>
<dbReference type="AlphaFoldDB" id="A0A3D8SIF5"/>
<dbReference type="InterPro" id="IPR047142">
    <property type="entry name" value="OryJ/VirC-like"/>
</dbReference>
<dbReference type="OrthoDB" id="5840532at2759"/>
<dbReference type="CDD" id="cd02231">
    <property type="entry name" value="cupin_BLL6423-like"/>
    <property type="match status" value="1"/>
</dbReference>
<dbReference type="SUPFAM" id="SSF51182">
    <property type="entry name" value="RmlC-like cupins"/>
    <property type="match status" value="1"/>
</dbReference>
<name>A0A3D8SIF5_9HELO</name>
<evidence type="ECO:0000313" key="2">
    <source>
        <dbReference type="Proteomes" id="UP000256328"/>
    </source>
</evidence>
<dbReference type="InterPro" id="IPR014710">
    <property type="entry name" value="RmlC-like_jellyroll"/>
</dbReference>
<reference evidence="1 2" key="1">
    <citation type="journal article" date="2018" name="IMA Fungus">
        <title>IMA Genome-F 9: Draft genome sequence of Annulohypoxylon stygium, Aspergillus mulundensis, Berkeleyomyces basicola (syn. Thielaviopsis basicola), Ceratocystis smalleyi, two Cercospora beticola strains, Coleophoma cylindrospora, Fusarium fracticaudum, Phialophora cf. hyalina, and Morchella septimelata.</title>
        <authorList>
            <person name="Wingfield B.D."/>
            <person name="Bills G.F."/>
            <person name="Dong Y."/>
            <person name="Huang W."/>
            <person name="Nel W.J."/>
            <person name="Swalarsk-Parry B.S."/>
            <person name="Vaghefi N."/>
            <person name="Wilken P.M."/>
            <person name="An Z."/>
            <person name="de Beer Z.W."/>
            <person name="De Vos L."/>
            <person name="Chen L."/>
            <person name="Duong T.A."/>
            <person name="Gao Y."/>
            <person name="Hammerbacher A."/>
            <person name="Kikkert J.R."/>
            <person name="Li Y."/>
            <person name="Li H."/>
            <person name="Li K."/>
            <person name="Li Q."/>
            <person name="Liu X."/>
            <person name="Ma X."/>
            <person name="Naidoo K."/>
            <person name="Pethybridge S.J."/>
            <person name="Sun J."/>
            <person name="Steenkamp E.T."/>
            <person name="van der Nest M.A."/>
            <person name="van Wyk S."/>
            <person name="Wingfield M.J."/>
            <person name="Xiong C."/>
            <person name="Yue Q."/>
            <person name="Zhang X."/>
        </authorList>
    </citation>
    <scope>NUCLEOTIDE SEQUENCE [LARGE SCALE GENOMIC DNA]</scope>
    <source>
        <strain evidence="1 2">BP5796</strain>
    </source>
</reference>
<sequence>MASRLPPPRRIVTSNLPLPTGVAGLKNPEPVVEVLVQDVAQLQELDGDAFRGTVFTHEAVPTSNDGSDVIPREPSSHGIVFPTGANIRYNDVAPGKCVPMHRTQSTDYNIFLNGEVYLITPAEAGAGDSTLKLKETICRPGDVVCQRGTLHSWENRSSEWVRWIVVILGAEPTTVEVEGKDEKIQLNDFFGKYGSDDIWEGLVEK</sequence>
<dbReference type="Gene3D" id="2.60.120.10">
    <property type="entry name" value="Jelly Rolls"/>
    <property type="match status" value="1"/>
</dbReference>
<dbReference type="Proteomes" id="UP000256328">
    <property type="component" value="Unassembled WGS sequence"/>
</dbReference>
<accession>A0A3D8SIF5</accession>
<dbReference type="InterPro" id="IPR011051">
    <property type="entry name" value="RmlC_Cupin_sf"/>
</dbReference>
<dbReference type="EMBL" id="PDLN01000005">
    <property type="protein sequence ID" value="RDW85964.1"/>
    <property type="molecule type" value="Genomic_DNA"/>
</dbReference>
<keyword evidence="2" id="KW-1185">Reference proteome</keyword>
<organism evidence="1 2">
    <name type="scientific">Coleophoma crateriformis</name>
    <dbReference type="NCBI Taxonomy" id="565419"/>
    <lineage>
        <taxon>Eukaryota</taxon>
        <taxon>Fungi</taxon>
        <taxon>Dikarya</taxon>
        <taxon>Ascomycota</taxon>
        <taxon>Pezizomycotina</taxon>
        <taxon>Leotiomycetes</taxon>
        <taxon>Helotiales</taxon>
        <taxon>Dermateaceae</taxon>
        <taxon>Coleophoma</taxon>
    </lineage>
</organism>
<comment type="caution">
    <text evidence="1">The sequence shown here is derived from an EMBL/GenBank/DDBJ whole genome shotgun (WGS) entry which is preliminary data.</text>
</comment>
<dbReference type="PANTHER" id="PTHR36156">
    <property type="entry name" value="SLR2101 PROTEIN"/>
    <property type="match status" value="1"/>
</dbReference>
<evidence type="ECO:0008006" key="3">
    <source>
        <dbReference type="Google" id="ProtNLM"/>
    </source>
</evidence>
<protein>
    <recommendedName>
        <fullName evidence="3">Cupin 2 conserved barrel domain-containing protein</fullName>
    </recommendedName>
</protein>
<dbReference type="PANTHER" id="PTHR36156:SF2">
    <property type="entry name" value="CUPIN TYPE-2 DOMAIN-CONTAINING PROTEIN"/>
    <property type="match status" value="1"/>
</dbReference>
<evidence type="ECO:0000313" key="1">
    <source>
        <dbReference type="EMBL" id="RDW85964.1"/>
    </source>
</evidence>
<gene>
    <name evidence="1" type="ORF">BP5796_04289</name>
</gene>